<accession>A0ABT6M0I2</accession>
<sequence length="169" mass="19034">MVARINGEAVIYVTDDQGKARISFEAAQCRALSRPRRARELADRHPATYVGFDVLAYPAGGLPDLRPRPYSERRQVLLDVLAGIGPPIQPVWSTTDRSEALLWYEALRGTGVEGIVAKPLRSSYAPGRIWSKIRNRMNCIERNTLQLAVRRFVLVSVSAVRLLQRHSKR</sequence>
<evidence type="ECO:0000313" key="3">
    <source>
        <dbReference type="Proteomes" id="UP001160499"/>
    </source>
</evidence>
<dbReference type="SUPFAM" id="SSF56091">
    <property type="entry name" value="DNA ligase/mRNA capping enzyme, catalytic domain"/>
    <property type="match status" value="1"/>
</dbReference>
<feature type="domain" description="ATP-dependent DNA ligase family profile" evidence="1">
    <location>
        <begin position="5"/>
        <end position="133"/>
    </location>
</feature>
<proteinExistence type="predicted"/>
<comment type="caution">
    <text evidence="2">The sequence shown here is derived from an EMBL/GenBank/DDBJ whole genome shotgun (WGS) entry which is preliminary data.</text>
</comment>
<protein>
    <submittedName>
        <fullName evidence="2">ATP-dependent DNA ligase</fullName>
    </submittedName>
</protein>
<keyword evidence="2" id="KW-0436">Ligase</keyword>
<organism evidence="2 3">
    <name type="scientific">Streptomyces pseudovenezuelae</name>
    <dbReference type="NCBI Taxonomy" id="67350"/>
    <lineage>
        <taxon>Bacteria</taxon>
        <taxon>Bacillati</taxon>
        <taxon>Actinomycetota</taxon>
        <taxon>Actinomycetes</taxon>
        <taxon>Kitasatosporales</taxon>
        <taxon>Streptomycetaceae</taxon>
        <taxon>Streptomyces</taxon>
        <taxon>Streptomyces aurantiacus group</taxon>
    </lineage>
</organism>
<gene>
    <name evidence="2" type="ORF">M2283_009424</name>
</gene>
<evidence type="ECO:0000259" key="1">
    <source>
        <dbReference type="Pfam" id="PF01068"/>
    </source>
</evidence>
<dbReference type="EMBL" id="JARXVH010000029">
    <property type="protein sequence ID" value="MDH6222077.1"/>
    <property type="molecule type" value="Genomic_DNA"/>
</dbReference>
<dbReference type="Pfam" id="PF01068">
    <property type="entry name" value="DNA_ligase_A_M"/>
    <property type="match status" value="1"/>
</dbReference>
<keyword evidence="3" id="KW-1185">Reference proteome</keyword>
<dbReference type="Gene3D" id="3.30.470.30">
    <property type="entry name" value="DNA ligase/mRNA capping enzyme"/>
    <property type="match status" value="1"/>
</dbReference>
<evidence type="ECO:0000313" key="2">
    <source>
        <dbReference type="EMBL" id="MDH6222077.1"/>
    </source>
</evidence>
<dbReference type="Proteomes" id="UP001160499">
    <property type="component" value="Unassembled WGS sequence"/>
</dbReference>
<reference evidence="2 3" key="1">
    <citation type="submission" date="2023-04" db="EMBL/GenBank/DDBJ databases">
        <title>Forest soil microbial communities from Buena Vista Peninsula, Colon Province, Panama.</title>
        <authorList>
            <person name="Bouskill N."/>
        </authorList>
    </citation>
    <scope>NUCLEOTIDE SEQUENCE [LARGE SCALE GENOMIC DNA]</scope>
    <source>
        <strain evidence="2 3">GGS1</strain>
    </source>
</reference>
<dbReference type="GO" id="GO:0016874">
    <property type="term" value="F:ligase activity"/>
    <property type="evidence" value="ECO:0007669"/>
    <property type="project" value="UniProtKB-KW"/>
</dbReference>
<dbReference type="RefSeq" id="WP_280882737.1">
    <property type="nucleotide sequence ID" value="NZ_JARXVH010000029.1"/>
</dbReference>
<dbReference type="InterPro" id="IPR012310">
    <property type="entry name" value="DNA_ligase_ATP-dep_cent"/>
</dbReference>
<name>A0ABT6M0I2_9ACTN</name>